<dbReference type="Pfam" id="PF04055">
    <property type="entry name" value="Radical_SAM"/>
    <property type="match status" value="1"/>
</dbReference>
<keyword evidence="2" id="KW-0479">Metal-binding</keyword>
<feature type="domain" description="Radical SAM core" evidence="5">
    <location>
        <begin position="1"/>
        <end position="202"/>
    </location>
</feature>
<dbReference type="SFLD" id="SFLDS00029">
    <property type="entry name" value="Radical_SAM"/>
    <property type="match status" value="1"/>
</dbReference>
<evidence type="ECO:0000256" key="2">
    <source>
        <dbReference type="ARBA" id="ARBA00022723"/>
    </source>
</evidence>
<protein>
    <submittedName>
        <fullName evidence="6">Radical SAM protein</fullName>
    </submittedName>
</protein>
<evidence type="ECO:0000256" key="3">
    <source>
        <dbReference type="ARBA" id="ARBA00023004"/>
    </source>
</evidence>
<dbReference type="PROSITE" id="PS51918">
    <property type="entry name" value="RADICAL_SAM"/>
    <property type="match status" value="1"/>
</dbReference>
<proteinExistence type="predicted"/>
<dbReference type="SFLD" id="SFLDG01067">
    <property type="entry name" value="SPASM/twitch_domain_containing"/>
    <property type="match status" value="1"/>
</dbReference>
<dbReference type="RefSeq" id="WP_168087355.1">
    <property type="nucleotide sequence ID" value="NZ_BHZH01000084.1"/>
</dbReference>
<keyword evidence="4" id="KW-0411">Iron-sulfur</keyword>
<sequence length="298" mass="32298">MIWLDITRKCQLACVHCYNSSGPQGTKGSMRREDWLRIVRQVADEGIPNIQFIGGEPTLHPDFPEFLTTALGRGLELEVFSNLVRVSEEIWALLRHPRASLATSYYSVAARTHDAVTGRSSHARTRRNIVRAVELSVPIRVGIVGDDAEEIRSARRELEGLGVTRLGVDHVRRFGRAVGTEPPQMSQLCGRCGSGAAAVGPDGAVSPCVFSTEWQVGNVRDQDLSAVLAGPAMRRANKAIRHAVSGSRDTAGTCYPKQHPCFPAGQPCEPRGDVPPACNPEDFECAPGTPSTGCNPHR</sequence>
<dbReference type="Pfam" id="PF13186">
    <property type="entry name" value="SPASM"/>
    <property type="match status" value="1"/>
</dbReference>
<keyword evidence="3" id="KW-0408">Iron</keyword>
<evidence type="ECO:0000256" key="1">
    <source>
        <dbReference type="ARBA" id="ARBA00022691"/>
    </source>
</evidence>
<keyword evidence="7" id="KW-1185">Reference proteome</keyword>
<dbReference type="SUPFAM" id="SSF102114">
    <property type="entry name" value="Radical SAM enzymes"/>
    <property type="match status" value="1"/>
</dbReference>
<evidence type="ECO:0000259" key="5">
    <source>
        <dbReference type="PROSITE" id="PS51918"/>
    </source>
</evidence>
<evidence type="ECO:0000313" key="6">
    <source>
        <dbReference type="EMBL" id="NJQ14557.1"/>
    </source>
</evidence>
<keyword evidence="1" id="KW-0949">S-adenosyl-L-methionine</keyword>
<dbReference type="InterPro" id="IPR007197">
    <property type="entry name" value="rSAM"/>
</dbReference>
<comment type="caution">
    <text evidence="6">The sequence shown here is derived from an EMBL/GenBank/DDBJ whole genome shotgun (WGS) entry which is preliminary data.</text>
</comment>
<dbReference type="Gene3D" id="3.20.20.70">
    <property type="entry name" value="Aldolase class I"/>
    <property type="match status" value="1"/>
</dbReference>
<gene>
    <name evidence="6" type="ORF">HCN52_06285</name>
</gene>
<dbReference type="EMBL" id="JAAVJC010000029">
    <property type="protein sequence ID" value="NJQ14557.1"/>
    <property type="molecule type" value="Genomic_DNA"/>
</dbReference>
<evidence type="ECO:0000256" key="4">
    <source>
        <dbReference type="ARBA" id="ARBA00023014"/>
    </source>
</evidence>
<dbReference type="PANTHER" id="PTHR11228:SF7">
    <property type="entry name" value="PQQA PEPTIDE CYCLASE"/>
    <property type="match status" value="1"/>
</dbReference>
<dbReference type="PANTHER" id="PTHR11228">
    <property type="entry name" value="RADICAL SAM DOMAIN PROTEIN"/>
    <property type="match status" value="1"/>
</dbReference>
<accession>A0ABX1CBF2</accession>
<dbReference type="InterPro" id="IPR058240">
    <property type="entry name" value="rSAM_sf"/>
</dbReference>
<dbReference type="InterPro" id="IPR013785">
    <property type="entry name" value="Aldolase_TIM"/>
</dbReference>
<evidence type="ECO:0000313" key="7">
    <source>
        <dbReference type="Proteomes" id="UP000727056"/>
    </source>
</evidence>
<dbReference type="CDD" id="cd01335">
    <property type="entry name" value="Radical_SAM"/>
    <property type="match status" value="1"/>
</dbReference>
<organism evidence="6 7">
    <name type="scientific">Streptomyces bohaiensis</name>
    <dbReference type="NCBI Taxonomy" id="1431344"/>
    <lineage>
        <taxon>Bacteria</taxon>
        <taxon>Bacillati</taxon>
        <taxon>Actinomycetota</taxon>
        <taxon>Actinomycetes</taxon>
        <taxon>Kitasatosporales</taxon>
        <taxon>Streptomycetaceae</taxon>
        <taxon>Streptomyces</taxon>
    </lineage>
</organism>
<dbReference type="Proteomes" id="UP000727056">
    <property type="component" value="Unassembled WGS sequence"/>
</dbReference>
<reference evidence="6 7" key="1">
    <citation type="submission" date="2020-03" db="EMBL/GenBank/DDBJ databases">
        <title>Draft genome of Streptomyces sp. ventii, isolated from the Axial Seamount in the Pacific Ocean, and resequencing of the two type strains Streptomyces lonarensis strain NCL 716 and Streptomyces bohaiensis strain 11A07.</title>
        <authorList>
            <person name="Loughran R.M."/>
            <person name="Pfannmuller K.M."/>
            <person name="Wasson B.J."/>
            <person name="Deadmond M.C."/>
            <person name="Paddock B.E."/>
            <person name="Koyack M.J."/>
            <person name="Gallegos D.A."/>
            <person name="Mitchell E.A."/>
            <person name="Ushijima B."/>
            <person name="Saw J.H."/>
            <person name="Mcphail K.L."/>
            <person name="Videau P."/>
        </authorList>
    </citation>
    <scope>NUCLEOTIDE SEQUENCE [LARGE SCALE GENOMIC DNA]</scope>
    <source>
        <strain evidence="6 7">11A07</strain>
    </source>
</reference>
<name>A0ABX1CBF2_9ACTN</name>
<dbReference type="InterPro" id="IPR050377">
    <property type="entry name" value="Radical_SAM_PqqE_MftC-like"/>
</dbReference>
<dbReference type="InterPro" id="IPR023885">
    <property type="entry name" value="4Fe4S-binding_SPASM_dom"/>
</dbReference>